<evidence type="ECO:0000313" key="1">
    <source>
        <dbReference type="EMBL" id="WNO47459.1"/>
    </source>
</evidence>
<name>A0AA96KTJ9_9CAUD</name>
<protein>
    <submittedName>
        <fullName evidence="1">Uncharacterized protein</fullName>
    </submittedName>
</protein>
<reference evidence="1" key="1">
    <citation type="submission" date="2023-08" db="EMBL/GenBank/DDBJ databases">
        <authorList>
            <person name="Nazir A."/>
        </authorList>
    </citation>
    <scope>NUCLEOTIDE SEQUENCE</scope>
</reference>
<dbReference type="Pfam" id="PF10934">
    <property type="entry name" value="Sheath_initiator"/>
    <property type="match status" value="1"/>
</dbReference>
<proteinExistence type="predicted"/>
<dbReference type="EMBL" id="OR481006">
    <property type="protein sequence ID" value="WNO47459.1"/>
    <property type="molecule type" value="Genomic_DNA"/>
</dbReference>
<organism evidence="1">
    <name type="scientific">Staphylococcus phage vB_VibM_10AMN12</name>
    <dbReference type="NCBI Taxonomy" id="3076785"/>
    <lineage>
        <taxon>Viruses</taxon>
        <taxon>Duplodnaviria</taxon>
        <taxon>Heunggongvirae</taxon>
        <taxon>Uroviricota</taxon>
        <taxon>Caudoviricetes</taxon>
    </lineage>
</organism>
<accession>A0AA96KTJ9</accession>
<sequence length="222" mass="25734">MAKFDMFIDATGVDDLDFSNGIDFRWTETILESLTQRLQLRYEVWTGQWGYNLQFGTPYRELMQQGLNKQQLDAEFIRIALQEEDVTSVKIVNSVLNNVTRRYEIQSLEVYTDGGLLEIPISNPYTKTNNYPEPVEISDFTFCQKTDQEIEDYNKLYEFINFTGLPEFGDSTWWNKWGGNDPYFSPELITAINNIYGHVNFDGLPDSGDSYWSSDWGGTDPI</sequence>
<dbReference type="InterPro" id="IPR020288">
    <property type="entry name" value="Sheath_initiator"/>
</dbReference>